<dbReference type="Pfam" id="PF00682">
    <property type="entry name" value="HMGL-like"/>
    <property type="match status" value="1"/>
</dbReference>
<evidence type="ECO:0000256" key="10">
    <source>
        <dbReference type="ARBA" id="ARBA00023304"/>
    </source>
</evidence>
<protein>
    <recommendedName>
        <fullName evidence="4 11">2-isopropylmalate synthase</fullName>
        <ecNumber evidence="3 11">2.3.3.13</ecNumber>
    </recommendedName>
    <alternativeName>
        <fullName evidence="11">Alpha-IPM synthase</fullName>
    </alternativeName>
    <alternativeName>
        <fullName evidence="11">Alpha-isopropylmalate synthase</fullName>
    </alternativeName>
</protein>
<dbReference type="GO" id="GO:0005737">
    <property type="term" value="C:cytoplasm"/>
    <property type="evidence" value="ECO:0007669"/>
    <property type="project" value="UniProtKB-UniRule"/>
</dbReference>
<evidence type="ECO:0000256" key="8">
    <source>
        <dbReference type="ARBA" id="ARBA00022723"/>
    </source>
</evidence>
<keyword evidence="11" id="KW-0963">Cytoplasm</keyword>
<dbReference type="Gene3D" id="3.30.160.270">
    <property type="match status" value="1"/>
</dbReference>
<gene>
    <name evidence="11" type="primary">leuA</name>
    <name evidence="13" type="ORF">HNQ94_002577</name>
</gene>
<name>A0A841Q6T6_9BACI</name>
<dbReference type="PANTHER" id="PTHR10277:SF9">
    <property type="entry name" value="2-ISOPROPYLMALATE SYNTHASE 1, CHLOROPLASTIC-RELATED"/>
    <property type="match status" value="1"/>
</dbReference>
<sequence>MVQIKVFDTTLRDGEQSPGVNLNQLEKLEIAKQLERFGVDIMEAGFPASSKGDFEAVRTIARTIKNTSVTGLARATKSDIDIAWEALKDAAEPRLHIFLATSPIHMTYKLKKTPEEVIQTAVSMVSYAKQKFTHVEWSAEDASRSDLDFLCTIIEKVIDAGATVINLPDTVGYTTPDDYGQMFRYVRKNVPNIDRVSLSAHCHDDLGMAVSNTIAAIENGATQIEGTINGIGERAGNAAIEEVAVALKIRNDKYDYQTNLVLKEIKRTSDLVSKFTGMMVPPNKAVVGRNAFAHESGIHQDGVLKEASTYEIITPEMVGIKSNNLVLGKHSGRHAFKDKVQQLGYDLSEMKLKEAFEAFKLLTDRKKEVTDDDLFTILIDLQTDSVDVPKYALKAFQVQYGSSNIPTATVALTTPEGIRVETAGTGQGSVEAIYNTLEALIQEEIHLTDYHISSIGGGRDALAEAHVKLNVNGNPVSGRGAAQDVLEASANAFLNAVNRMLIQESRVKRETAHI</sequence>
<dbReference type="InterPro" id="IPR013709">
    <property type="entry name" value="2-isopropylmalate_synth_dimer"/>
</dbReference>
<organism evidence="13 14">
    <name type="scientific">Salirhabdus euzebyi</name>
    <dbReference type="NCBI Taxonomy" id="394506"/>
    <lineage>
        <taxon>Bacteria</taxon>
        <taxon>Bacillati</taxon>
        <taxon>Bacillota</taxon>
        <taxon>Bacilli</taxon>
        <taxon>Bacillales</taxon>
        <taxon>Bacillaceae</taxon>
        <taxon>Salirhabdus</taxon>
    </lineage>
</organism>
<feature type="binding site" evidence="11">
    <location>
        <position position="13"/>
    </location>
    <ligand>
        <name>Mn(2+)</name>
        <dbReference type="ChEBI" id="CHEBI:29035"/>
    </ligand>
</feature>
<evidence type="ECO:0000256" key="1">
    <source>
        <dbReference type="ARBA" id="ARBA00004689"/>
    </source>
</evidence>
<dbReference type="NCBIfam" id="NF002085">
    <property type="entry name" value="PRK00915.1-2"/>
    <property type="match status" value="1"/>
</dbReference>
<dbReference type="GO" id="GO:0009098">
    <property type="term" value="P:L-leucine biosynthetic process"/>
    <property type="evidence" value="ECO:0007669"/>
    <property type="project" value="UniProtKB-UniRule"/>
</dbReference>
<dbReference type="EC" id="2.3.3.13" evidence="3 11"/>
<feature type="binding site" evidence="11">
    <location>
        <position position="203"/>
    </location>
    <ligand>
        <name>Mn(2+)</name>
        <dbReference type="ChEBI" id="CHEBI:29035"/>
    </ligand>
</feature>
<dbReference type="SMART" id="SM00917">
    <property type="entry name" value="LeuA_dimer"/>
    <property type="match status" value="1"/>
</dbReference>
<dbReference type="InterPro" id="IPR013785">
    <property type="entry name" value="Aldolase_TIM"/>
</dbReference>
<dbReference type="InterPro" id="IPR005671">
    <property type="entry name" value="LeuA_bact_synth"/>
</dbReference>
<keyword evidence="7 11" id="KW-0808">Transferase</keyword>
<dbReference type="NCBIfam" id="NF002086">
    <property type="entry name" value="PRK00915.1-3"/>
    <property type="match status" value="1"/>
</dbReference>
<feature type="binding site" evidence="11">
    <location>
        <position position="201"/>
    </location>
    <ligand>
        <name>Mn(2+)</name>
        <dbReference type="ChEBI" id="CHEBI:29035"/>
    </ligand>
</feature>
<feature type="region of interest" description="Regulatory domain" evidence="11">
    <location>
        <begin position="392"/>
        <end position="514"/>
    </location>
</feature>
<comment type="function">
    <text evidence="11">Catalyzes the condensation of the acetyl group of acetyl-CoA with 3-methyl-2-oxobutanoate (2-ketoisovalerate) to form 3-carboxy-3-hydroxy-4-methylpentanoate (2-isopropylmalate).</text>
</comment>
<reference evidence="13 14" key="1">
    <citation type="submission" date="2020-08" db="EMBL/GenBank/DDBJ databases">
        <title>Genomic Encyclopedia of Type Strains, Phase IV (KMG-IV): sequencing the most valuable type-strain genomes for metagenomic binning, comparative biology and taxonomic classification.</title>
        <authorList>
            <person name="Goeker M."/>
        </authorList>
    </citation>
    <scope>NUCLEOTIDE SEQUENCE [LARGE SCALE GENOMIC DNA]</scope>
    <source>
        <strain evidence="13 14">DSM 19612</strain>
    </source>
</reference>
<dbReference type="InterPro" id="IPR050073">
    <property type="entry name" value="2-IPM_HCS-like"/>
</dbReference>
<dbReference type="PROSITE" id="PS50991">
    <property type="entry name" value="PYR_CT"/>
    <property type="match status" value="1"/>
</dbReference>
<feature type="domain" description="Pyruvate carboxyltransferase" evidence="12">
    <location>
        <begin position="4"/>
        <end position="266"/>
    </location>
</feature>
<dbReference type="GO" id="GO:0003852">
    <property type="term" value="F:2-isopropylmalate synthase activity"/>
    <property type="evidence" value="ECO:0007669"/>
    <property type="project" value="UniProtKB-UniRule"/>
</dbReference>
<dbReference type="GO" id="GO:0030145">
    <property type="term" value="F:manganese ion binding"/>
    <property type="evidence" value="ECO:0007669"/>
    <property type="project" value="UniProtKB-UniRule"/>
</dbReference>
<dbReference type="InterPro" id="IPR002034">
    <property type="entry name" value="AIPM/Hcit_synth_CS"/>
</dbReference>
<dbReference type="CDD" id="cd07940">
    <property type="entry name" value="DRE_TIM_IPMS"/>
    <property type="match status" value="1"/>
</dbReference>
<evidence type="ECO:0000256" key="5">
    <source>
        <dbReference type="ARBA" id="ARBA00022430"/>
    </source>
</evidence>
<dbReference type="Pfam" id="PF08502">
    <property type="entry name" value="LeuA_dimer"/>
    <property type="match status" value="1"/>
</dbReference>
<proteinExistence type="inferred from homology"/>
<keyword evidence="9 11" id="KW-0464">Manganese</keyword>
<dbReference type="GO" id="GO:0003985">
    <property type="term" value="F:acetyl-CoA C-acetyltransferase activity"/>
    <property type="evidence" value="ECO:0007669"/>
    <property type="project" value="UniProtKB-UniRule"/>
</dbReference>
<evidence type="ECO:0000256" key="11">
    <source>
        <dbReference type="HAMAP-Rule" id="MF_01025"/>
    </source>
</evidence>
<evidence type="ECO:0000256" key="3">
    <source>
        <dbReference type="ARBA" id="ARBA00012973"/>
    </source>
</evidence>
<keyword evidence="10 11" id="KW-0100">Branched-chain amino acid biosynthesis</keyword>
<comment type="catalytic activity">
    <reaction evidence="11">
        <text>3-methyl-2-oxobutanoate + acetyl-CoA + H2O = (2S)-2-isopropylmalate + CoA + H(+)</text>
        <dbReference type="Rhea" id="RHEA:21524"/>
        <dbReference type="ChEBI" id="CHEBI:1178"/>
        <dbReference type="ChEBI" id="CHEBI:11851"/>
        <dbReference type="ChEBI" id="CHEBI:15377"/>
        <dbReference type="ChEBI" id="CHEBI:15378"/>
        <dbReference type="ChEBI" id="CHEBI:57287"/>
        <dbReference type="ChEBI" id="CHEBI:57288"/>
        <dbReference type="EC" id="2.3.3.13"/>
    </reaction>
</comment>
<dbReference type="InterPro" id="IPR036230">
    <property type="entry name" value="LeuA_allosteric_dom_sf"/>
</dbReference>
<dbReference type="NCBIfam" id="TIGR00973">
    <property type="entry name" value="leuA_bact"/>
    <property type="match status" value="1"/>
</dbReference>
<dbReference type="PANTHER" id="PTHR10277">
    <property type="entry name" value="HOMOCITRATE SYNTHASE-RELATED"/>
    <property type="match status" value="1"/>
</dbReference>
<evidence type="ECO:0000256" key="4">
    <source>
        <dbReference type="ARBA" id="ARBA00018198"/>
    </source>
</evidence>
<dbReference type="EMBL" id="JACHGH010000007">
    <property type="protein sequence ID" value="MBB6454126.1"/>
    <property type="molecule type" value="Genomic_DNA"/>
</dbReference>
<feature type="binding site" evidence="11">
    <location>
        <position position="237"/>
    </location>
    <ligand>
        <name>Mn(2+)</name>
        <dbReference type="ChEBI" id="CHEBI:29035"/>
    </ligand>
</feature>
<evidence type="ECO:0000256" key="7">
    <source>
        <dbReference type="ARBA" id="ARBA00022679"/>
    </source>
</evidence>
<dbReference type="HAMAP" id="MF_01025">
    <property type="entry name" value="LeuA_type1"/>
    <property type="match status" value="1"/>
</dbReference>
<comment type="caution">
    <text evidence="13">The sequence shown here is derived from an EMBL/GenBank/DDBJ whole genome shotgun (WGS) entry which is preliminary data.</text>
</comment>
<evidence type="ECO:0000259" key="12">
    <source>
        <dbReference type="PROSITE" id="PS50991"/>
    </source>
</evidence>
<dbReference type="FunFam" id="3.30.160.270:FF:000003">
    <property type="entry name" value="2-isopropylmalate synthase"/>
    <property type="match status" value="1"/>
</dbReference>
<evidence type="ECO:0000313" key="13">
    <source>
        <dbReference type="EMBL" id="MBB6454126.1"/>
    </source>
</evidence>
<dbReference type="SUPFAM" id="SSF110921">
    <property type="entry name" value="2-isopropylmalate synthase LeuA, allosteric (dimerisation) domain"/>
    <property type="match status" value="1"/>
</dbReference>
<keyword evidence="13" id="KW-0012">Acyltransferase</keyword>
<dbReference type="AlphaFoldDB" id="A0A841Q6T6"/>
<dbReference type="SUPFAM" id="SSF51569">
    <property type="entry name" value="Aldolase"/>
    <property type="match status" value="1"/>
</dbReference>
<keyword evidence="6 11" id="KW-0028">Amino-acid biosynthesis</keyword>
<evidence type="ECO:0000256" key="2">
    <source>
        <dbReference type="ARBA" id="ARBA00009396"/>
    </source>
</evidence>
<dbReference type="Gene3D" id="1.10.238.260">
    <property type="match status" value="1"/>
</dbReference>
<keyword evidence="5 11" id="KW-0432">Leucine biosynthesis</keyword>
<dbReference type="PROSITE" id="PS00815">
    <property type="entry name" value="AIPM_HOMOCIT_SYNTH_1"/>
    <property type="match status" value="1"/>
</dbReference>
<dbReference type="PROSITE" id="PS00816">
    <property type="entry name" value="AIPM_HOMOCIT_SYNTH_2"/>
    <property type="match status" value="1"/>
</dbReference>
<dbReference type="FunFam" id="3.20.20.70:FF:000010">
    <property type="entry name" value="2-isopropylmalate synthase"/>
    <property type="match status" value="1"/>
</dbReference>
<comment type="cofactor">
    <cofactor evidence="11">
        <name>Mn(2+)</name>
        <dbReference type="ChEBI" id="CHEBI:29035"/>
    </cofactor>
</comment>
<comment type="subunit">
    <text evidence="11">Homodimer.</text>
</comment>
<comment type="pathway">
    <text evidence="1 11">Amino-acid biosynthesis; L-leucine biosynthesis; L-leucine from 3-methyl-2-oxobutanoate: step 1/4.</text>
</comment>
<dbReference type="InterPro" id="IPR000891">
    <property type="entry name" value="PYR_CT"/>
</dbReference>
<accession>A0A841Q6T6</accession>
<evidence type="ECO:0000256" key="9">
    <source>
        <dbReference type="ARBA" id="ARBA00023211"/>
    </source>
</evidence>
<dbReference type="Gene3D" id="3.20.20.70">
    <property type="entry name" value="Aldolase class I"/>
    <property type="match status" value="1"/>
</dbReference>
<keyword evidence="8 11" id="KW-0479">Metal-binding</keyword>
<keyword evidence="14" id="KW-1185">Reference proteome</keyword>
<dbReference type="Pfam" id="PF22617">
    <property type="entry name" value="HCS_D2"/>
    <property type="match status" value="1"/>
</dbReference>
<comment type="similarity">
    <text evidence="2 11">Belongs to the alpha-IPM synthase/homocitrate synthase family. LeuA type 1 subfamily.</text>
</comment>
<dbReference type="UniPathway" id="UPA00048">
    <property type="reaction ID" value="UER00070"/>
</dbReference>
<dbReference type="RefSeq" id="WP_174496777.1">
    <property type="nucleotide sequence ID" value="NZ_CADDWK010000009.1"/>
</dbReference>
<dbReference type="InterPro" id="IPR054691">
    <property type="entry name" value="LeuA/HCS_post-cat"/>
</dbReference>
<dbReference type="FunFam" id="1.10.238.260:FF:000001">
    <property type="entry name" value="2-isopropylmalate synthase"/>
    <property type="match status" value="1"/>
</dbReference>
<evidence type="ECO:0000256" key="6">
    <source>
        <dbReference type="ARBA" id="ARBA00022605"/>
    </source>
</evidence>
<dbReference type="NCBIfam" id="NF002088">
    <property type="entry name" value="PRK00915.1-5"/>
    <property type="match status" value="1"/>
</dbReference>
<evidence type="ECO:0000313" key="14">
    <source>
        <dbReference type="Proteomes" id="UP000581688"/>
    </source>
</evidence>
<dbReference type="Proteomes" id="UP000581688">
    <property type="component" value="Unassembled WGS sequence"/>
</dbReference>